<gene>
    <name evidence="1" type="ORF">EAY07_24305</name>
</gene>
<dbReference type="EMBL" id="RDOM01000833">
    <property type="protein sequence ID" value="MBF4275072.1"/>
    <property type="molecule type" value="Genomic_DNA"/>
</dbReference>
<organism evidence="1 2">
    <name type="scientific">Vibrio anguillarum</name>
    <name type="common">Listonella anguillarum</name>
    <dbReference type="NCBI Taxonomy" id="55601"/>
    <lineage>
        <taxon>Bacteria</taxon>
        <taxon>Pseudomonadati</taxon>
        <taxon>Pseudomonadota</taxon>
        <taxon>Gammaproteobacteria</taxon>
        <taxon>Vibrionales</taxon>
        <taxon>Vibrionaceae</taxon>
        <taxon>Vibrio</taxon>
    </lineage>
</organism>
<evidence type="ECO:0000313" key="1">
    <source>
        <dbReference type="EMBL" id="MBF4275072.1"/>
    </source>
</evidence>
<comment type="caution">
    <text evidence="1">The sequence shown here is derived from an EMBL/GenBank/DDBJ whole genome shotgun (WGS) entry which is preliminary data.</text>
</comment>
<feature type="non-terminal residue" evidence="1">
    <location>
        <position position="1"/>
    </location>
</feature>
<feature type="non-terminal residue" evidence="1">
    <location>
        <position position="120"/>
    </location>
</feature>
<name>A0ABD4KVW5_VIBAN</name>
<accession>A0ABD4KVW5</accession>
<protein>
    <submittedName>
        <fullName evidence="1">Integrase</fullName>
    </submittedName>
</protein>
<evidence type="ECO:0000313" key="2">
    <source>
        <dbReference type="Proteomes" id="UP000722957"/>
    </source>
</evidence>
<dbReference type="Proteomes" id="UP000722957">
    <property type="component" value="Unassembled WGS sequence"/>
</dbReference>
<dbReference type="AlphaFoldDB" id="A0ABD4KVW5"/>
<sequence length="120" mass="13868">THIHTGIYDYDERQPEWLESSFDATKWLLTFGKTPKTIHWDCVHLDDGKKLTDTKHRKLLNSFKYWITATDNPLENGGKIISPVVASHKTNRVIALINAILLHSKELKLAKYQLQNVNDD</sequence>
<reference evidence="1 2" key="1">
    <citation type="journal article" date="2021" name="PeerJ">
        <title>Analysis of 44 Vibrio anguillarum genomes reveals high genetic diversity.</title>
        <authorList>
            <person name="Hansen M.J."/>
            <person name="Dalsgaard I."/>
        </authorList>
    </citation>
    <scope>NUCLEOTIDE SEQUENCE [LARGE SCALE GENOMIC DNA]</scope>
    <source>
        <strain evidence="1 2">17-16730-2A</strain>
    </source>
</reference>
<proteinExistence type="predicted"/>